<dbReference type="EMBL" id="KK654046">
    <property type="protein sequence ID" value="KFQ03656.1"/>
    <property type="molecule type" value="Genomic_DNA"/>
</dbReference>
<sequence length="246" mass="28937">RDLDKLETWAHVNFMRFNKAKCKVLHLGQHNPQYKYRLGDERIESSPEEKDLGVLVDEKLDMSWQCVFAAQKANTIPGCTKSSMASRLRGVILSLYSALVSPHLQYCVQLWGPQHKKDMDLLERVHRRAMKMIRGLEHLSYEDRLRELVLFSLENRRLWGDLTATFQYLKESYKKHGAKPFSRACCYRTRGNGFKLKEGRFRLDIRKKFVRMRVVKHWSRLPREVVDAPSLETFKVRLDGVLSNLI</sequence>
<accession>A0A091P8K3</accession>
<dbReference type="AlphaFoldDB" id="A0A091P8K3"/>
<organism evidence="1 2">
    <name type="scientific">Haliaeetus albicilla</name>
    <name type="common">White-tailed sea-eagle</name>
    <name type="synonym">Falco albicilla</name>
    <dbReference type="NCBI Taxonomy" id="8969"/>
    <lineage>
        <taxon>Eukaryota</taxon>
        <taxon>Metazoa</taxon>
        <taxon>Chordata</taxon>
        <taxon>Craniata</taxon>
        <taxon>Vertebrata</taxon>
        <taxon>Euteleostomi</taxon>
        <taxon>Archelosauria</taxon>
        <taxon>Archosauria</taxon>
        <taxon>Dinosauria</taxon>
        <taxon>Saurischia</taxon>
        <taxon>Theropoda</taxon>
        <taxon>Coelurosauria</taxon>
        <taxon>Aves</taxon>
        <taxon>Neognathae</taxon>
        <taxon>Neoaves</taxon>
        <taxon>Telluraves</taxon>
        <taxon>Accipitrimorphae</taxon>
        <taxon>Accipitriformes</taxon>
        <taxon>Accipitridae</taxon>
        <taxon>Accipitrinae</taxon>
        <taxon>Haliaeetus</taxon>
    </lineage>
</organism>
<feature type="non-terminal residue" evidence="1">
    <location>
        <position position="1"/>
    </location>
</feature>
<dbReference type="PRINTS" id="PR01345">
    <property type="entry name" value="CERVTRCPTASE"/>
</dbReference>
<name>A0A091P8K3_HALAL</name>
<reference evidence="1 2" key="1">
    <citation type="submission" date="2014-04" db="EMBL/GenBank/DDBJ databases">
        <title>Genome evolution of avian class.</title>
        <authorList>
            <person name="Zhang G."/>
            <person name="Li C."/>
        </authorList>
    </citation>
    <scope>NUCLEOTIDE SEQUENCE [LARGE SCALE GENOMIC DNA]</scope>
    <source>
        <strain evidence="1">BGI_N329</strain>
    </source>
</reference>
<dbReference type="Proteomes" id="UP000054379">
    <property type="component" value="Unassembled WGS sequence"/>
</dbReference>
<evidence type="ECO:0008006" key="3">
    <source>
        <dbReference type="Google" id="ProtNLM"/>
    </source>
</evidence>
<protein>
    <recommendedName>
        <fullName evidence="3">Reverse transcriptase</fullName>
    </recommendedName>
</protein>
<dbReference type="PANTHER" id="PTHR33332">
    <property type="entry name" value="REVERSE TRANSCRIPTASE DOMAIN-CONTAINING PROTEIN"/>
    <property type="match status" value="1"/>
</dbReference>
<evidence type="ECO:0000313" key="2">
    <source>
        <dbReference type="Proteomes" id="UP000054379"/>
    </source>
</evidence>
<feature type="non-terminal residue" evidence="1">
    <location>
        <position position="246"/>
    </location>
</feature>
<evidence type="ECO:0000313" key="1">
    <source>
        <dbReference type="EMBL" id="KFQ03656.1"/>
    </source>
</evidence>
<proteinExistence type="predicted"/>
<gene>
    <name evidence="1" type="ORF">N329_00793</name>
</gene>